<reference evidence="10" key="1">
    <citation type="journal article" date="2011" name="Genome Res.">
        <title>Phylogeny-wide analysis of social amoeba genomes highlights ancient origins for complex intercellular communication.</title>
        <authorList>
            <person name="Heidel A.J."/>
            <person name="Lawal H.M."/>
            <person name="Felder M."/>
            <person name="Schilde C."/>
            <person name="Helps N.R."/>
            <person name="Tunggal B."/>
            <person name="Rivero F."/>
            <person name="John U."/>
            <person name="Schleicher M."/>
            <person name="Eichinger L."/>
            <person name="Platzer M."/>
            <person name="Noegel A.A."/>
            <person name="Schaap P."/>
            <person name="Gloeckner G."/>
        </authorList>
    </citation>
    <scope>NUCLEOTIDE SEQUENCE [LARGE SCALE GENOMIC DNA]</scope>
    <source>
        <strain evidence="10">SH3</strain>
    </source>
</reference>
<evidence type="ECO:0000256" key="2">
    <source>
        <dbReference type="ARBA" id="ARBA00022723"/>
    </source>
</evidence>
<evidence type="ECO:0000313" key="9">
    <source>
        <dbReference type="EMBL" id="EGG23620.1"/>
    </source>
</evidence>
<dbReference type="SUPFAM" id="SSF55008">
    <property type="entry name" value="HMA, heavy metal-associated domain"/>
    <property type="match status" value="1"/>
</dbReference>
<keyword evidence="2" id="KW-0479">Metal-binding</keyword>
<keyword evidence="5" id="KW-0406">Ion transport</keyword>
<dbReference type="InterPro" id="IPR017969">
    <property type="entry name" value="Heavy-metal-associated_CS"/>
</dbReference>
<dbReference type="KEGG" id="dfa:DFA_05754"/>
<dbReference type="GO" id="GO:0006825">
    <property type="term" value="P:copper ion transport"/>
    <property type="evidence" value="ECO:0007669"/>
    <property type="project" value="UniProtKB-KW"/>
</dbReference>
<evidence type="ECO:0000256" key="6">
    <source>
        <dbReference type="ARBA" id="ARBA00023186"/>
    </source>
</evidence>
<dbReference type="STRING" id="1054147.F4PMH3"/>
<comment type="similarity">
    <text evidence="7">Belongs to the ATX1 family.</text>
</comment>
<dbReference type="GO" id="GO:0046872">
    <property type="term" value="F:metal ion binding"/>
    <property type="evidence" value="ECO:0007669"/>
    <property type="project" value="UniProtKB-KW"/>
</dbReference>
<dbReference type="Pfam" id="PF00403">
    <property type="entry name" value="HMA"/>
    <property type="match status" value="1"/>
</dbReference>
<dbReference type="OrthoDB" id="689350at2759"/>
<dbReference type="AlphaFoldDB" id="F4PMH3"/>
<protein>
    <submittedName>
        <fullName evidence="9">Copper transport protein</fullName>
    </submittedName>
</protein>
<dbReference type="GO" id="GO:0016531">
    <property type="term" value="F:copper chaperone activity"/>
    <property type="evidence" value="ECO:0007669"/>
    <property type="project" value="TreeGrafter"/>
</dbReference>
<evidence type="ECO:0000256" key="7">
    <source>
        <dbReference type="ARBA" id="ARBA00038171"/>
    </source>
</evidence>
<dbReference type="Gene3D" id="3.30.70.100">
    <property type="match status" value="1"/>
</dbReference>
<evidence type="ECO:0000256" key="1">
    <source>
        <dbReference type="ARBA" id="ARBA00022448"/>
    </source>
</evidence>
<dbReference type="EMBL" id="GL883008">
    <property type="protein sequence ID" value="EGG23620.1"/>
    <property type="molecule type" value="Genomic_DNA"/>
</dbReference>
<dbReference type="GeneID" id="14875814"/>
<name>F4PMH3_CACFS</name>
<dbReference type="PROSITE" id="PS50846">
    <property type="entry name" value="HMA_2"/>
    <property type="match status" value="1"/>
</dbReference>
<gene>
    <name evidence="9" type="primary">atox1</name>
    <name evidence="9" type="ORF">DFA_05754</name>
</gene>
<dbReference type="OMA" id="MTHTYKF"/>
<dbReference type="CDD" id="cd00371">
    <property type="entry name" value="HMA"/>
    <property type="match status" value="1"/>
</dbReference>
<organism evidence="9 10">
    <name type="scientific">Cavenderia fasciculata</name>
    <name type="common">Slime mold</name>
    <name type="synonym">Dictyostelium fasciculatum</name>
    <dbReference type="NCBI Taxonomy" id="261658"/>
    <lineage>
        <taxon>Eukaryota</taxon>
        <taxon>Amoebozoa</taxon>
        <taxon>Evosea</taxon>
        <taxon>Eumycetozoa</taxon>
        <taxon>Dictyostelia</taxon>
        <taxon>Acytosteliales</taxon>
        <taxon>Cavenderiaceae</taxon>
        <taxon>Cavenderia</taxon>
    </lineage>
</organism>
<keyword evidence="4" id="KW-0186">Copper</keyword>
<keyword evidence="3" id="KW-0187">Copper transport</keyword>
<sequence>MTTYKFNVDMTCGGCSKAVTAILSKLEGVSDINADLTTKVVTCNSTKFNADELLVSIQKTGKKSSIKND</sequence>
<dbReference type="PANTHER" id="PTHR46365">
    <property type="entry name" value="COPPER TRANSPORT PROTEIN ATOX1"/>
    <property type="match status" value="1"/>
</dbReference>
<accession>F4PMH3</accession>
<evidence type="ECO:0000256" key="5">
    <source>
        <dbReference type="ARBA" id="ARBA00023065"/>
    </source>
</evidence>
<evidence type="ECO:0000259" key="8">
    <source>
        <dbReference type="PROSITE" id="PS50846"/>
    </source>
</evidence>
<proteinExistence type="inferred from homology"/>
<dbReference type="GO" id="GO:0005829">
    <property type="term" value="C:cytosol"/>
    <property type="evidence" value="ECO:0007669"/>
    <property type="project" value="TreeGrafter"/>
</dbReference>
<dbReference type="FunFam" id="3.30.70.100:FF:000008">
    <property type="entry name" value="Copper transport protein ATOX1"/>
    <property type="match status" value="1"/>
</dbReference>
<feature type="domain" description="HMA" evidence="8">
    <location>
        <begin position="1"/>
        <end position="65"/>
    </location>
</feature>
<dbReference type="PROSITE" id="PS01047">
    <property type="entry name" value="HMA_1"/>
    <property type="match status" value="1"/>
</dbReference>
<dbReference type="Proteomes" id="UP000007797">
    <property type="component" value="Unassembled WGS sequence"/>
</dbReference>
<evidence type="ECO:0000256" key="4">
    <source>
        <dbReference type="ARBA" id="ARBA00023008"/>
    </source>
</evidence>
<dbReference type="InterPro" id="IPR051881">
    <property type="entry name" value="Copper_transport_ATOX1-like"/>
</dbReference>
<keyword evidence="10" id="KW-1185">Reference proteome</keyword>
<dbReference type="InterPro" id="IPR006121">
    <property type="entry name" value="HMA_dom"/>
</dbReference>
<keyword evidence="1" id="KW-0813">Transport</keyword>
<dbReference type="RefSeq" id="XP_004361471.1">
    <property type="nucleotide sequence ID" value="XM_004361414.1"/>
</dbReference>
<keyword evidence="6" id="KW-0143">Chaperone</keyword>
<dbReference type="InterPro" id="IPR036163">
    <property type="entry name" value="HMA_dom_sf"/>
</dbReference>
<dbReference type="PANTHER" id="PTHR46365:SF1">
    <property type="entry name" value="COPPER TRANSPORT PROTEIN ATOX1"/>
    <property type="match status" value="1"/>
</dbReference>
<evidence type="ECO:0000313" key="10">
    <source>
        <dbReference type="Proteomes" id="UP000007797"/>
    </source>
</evidence>
<evidence type="ECO:0000256" key="3">
    <source>
        <dbReference type="ARBA" id="ARBA00022796"/>
    </source>
</evidence>